<reference evidence="1 2" key="1">
    <citation type="submission" date="2017-10" db="EMBL/GenBank/DDBJ databases">
        <title>Extensive intraspecific genome diversity in a model arbuscular mycorrhizal fungus.</title>
        <authorList>
            <person name="Chen E.C.H."/>
            <person name="Morin E."/>
            <person name="Baudet D."/>
            <person name="Noel J."/>
            <person name="Ndikumana S."/>
            <person name="Charron P."/>
            <person name="St-Onge C."/>
            <person name="Giorgi J."/>
            <person name="Grigoriev I.V."/>
            <person name="Roux C."/>
            <person name="Martin F.M."/>
            <person name="Corradi N."/>
        </authorList>
    </citation>
    <scope>NUCLEOTIDE SEQUENCE [LARGE SCALE GENOMIC DNA]</scope>
    <source>
        <strain evidence="1 2">A1</strain>
    </source>
</reference>
<evidence type="ECO:0000313" key="2">
    <source>
        <dbReference type="Proteomes" id="UP000232688"/>
    </source>
</evidence>
<dbReference type="CDD" id="cd06262">
    <property type="entry name" value="metallo-hydrolase-like_MBL-fold"/>
    <property type="match status" value="1"/>
</dbReference>
<evidence type="ECO:0008006" key="3">
    <source>
        <dbReference type="Google" id="ProtNLM"/>
    </source>
</evidence>
<dbReference type="EMBL" id="LLXH01007664">
    <property type="protein sequence ID" value="PKC51424.1"/>
    <property type="molecule type" value="Genomic_DNA"/>
</dbReference>
<accession>A0A2N0QK51</accession>
<dbReference type="SUPFAM" id="SSF56281">
    <property type="entry name" value="Metallo-hydrolase/oxidoreductase"/>
    <property type="match status" value="1"/>
</dbReference>
<name>A0A2N0QK51_9GLOM</name>
<dbReference type="AlphaFoldDB" id="A0A2N0QK51"/>
<protein>
    <recommendedName>
        <fullName evidence="3">Metallo-beta-lactamase domain-containing protein</fullName>
    </recommendedName>
</protein>
<sequence length="115" mass="13243">WLSDPVKNGSGRYAELPNYIVKLPDHAHIIRKEQRFEIGSFTFKAVFTPGHSPGSISYIFDEDGFAISIHDKLLTLDEKKVAKIPVKKAITLYMLLMKNSPPFAMRHNYLKVYYK</sequence>
<reference evidence="1 2" key="2">
    <citation type="submission" date="2017-10" db="EMBL/GenBank/DDBJ databases">
        <title>Genome analyses suggest a sexual origin of heterokaryosis in a supposedly ancient asexual fungus.</title>
        <authorList>
            <person name="Corradi N."/>
            <person name="Sedzielewska K."/>
            <person name="Noel J."/>
            <person name="Charron P."/>
            <person name="Farinelli L."/>
            <person name="Marton T."/>
            <person name="Kruger M."/>
            <person name="Pelin A."/>
            <person name="Brachmann A."/>
            <person name="Corradi N."/>
        </authorList>
    </citation>
    <scope>NUCLEOTIDE SEQUENCE [LARGE SCALE GENOMIC DNA]</scope>
    <source>
        <strain evidence="1 2">A1</strain>
    </source>
</reference>
<evidence type="ECO:0000313" key="1">
    <source>
        <dbReference type="EMBL" id="PKC51424.1"/>
    </source>
</evidence>
<proteinExistence type="predicted"/>
<comment type="caution">
    <text evidence="1">The sequence shown here is derived from an EMBL/GenBank/DDBJ whole genome shotgun (WGS) entry which is preliminary data.</text>
</comment>
<gene>
    <name evidence="1" type="ORF">RhiirA1_483769</name>
</gene>
<dbReference type="InterPro" id="IPR036866">
    <property type="entry name" value="RibonucZ/Hydroxyglut_hydro"/>
</dbReference>
<dbReference type="VEuPathDB" id="FungiDB:RhiirA1_483769"/>
<dbReference type="Gene3D" id="3.60.15.10">
    <property type="entry name" value="Ribonuclease Z/Hydroxyacylglutathione hydrolase-like"/>
    <property type="match status" value="1"/>
</dbReference>
<organism evidence="1 2">
    <name type="scientific">Rhizophagus irregularis</name>
    <dbReference type="NCBI Taxonomy" id="588596"/>
    <lineage>
        <taxon>Eukaryota</taxon>
        <taxon>Fungi</taxon>
        <taxon>Fungi incertae sedis</taxon>
        <taxon>Mucoromycota</taxon>
        <taxon>Glomeromycotina</taxon>
        <taxon>Glomeromycetes</taxon>
        <taxon>Glomerales</taxon>
        <taxon>Glomeraceae</taxon>
        <taxon>Rhizophagus</taxon>
    </lineage>
</organism>
<dbReference type="Proteomes" id="UP000232688">
    <property type="component" value="Unassembled WGS sequence"/>
</dbReference>
<feature type="non-terminal residue" evidence="1">
    <location>
        <position position="1"/>
    </location>
</feature>